<dbReference type="STRING" id="474960.SAMN05216180_1959"/>
<gene>
    <name evidence="3" type="ORF">SAMN05216180_1959</name>
</gene>
<dbReference type="PANTHER" id="PTHR33055">
    <property type="entry name" value="TRANSPOSASE FOR INSERTION SEQUENCE ELEMENT IS1111A"/>
    <property type="match status" value="1"/>
</dbReference>
<dbReference type="GO" id="GO:0004803">
    <property type="term" value="F:transposase activity"/>
    <property type="evidence" value="ECO:0007669"/>
    <property type="project" value="InterPro"/>
</dbReference>
<dbReference type="Pfam" id="PF01548">
    <property type="entry name" value="DEDD_Tnp_IS110"/>
    <property type="match status" value="1"/>
</dbReference>
<dbReference type="InterPro" id="IPR003346">
    <property type="entry name" value="Transposase_20"/>
</dbReference>
<dbReference type="GO" id="GO:0003677">
    <property type="term" value="F:DNA binding"/>
    <property type="evidence" value="ECO:0007669"/>
    <property type="project" value="InterPro"/>
</dbReference>
<feature type="domain" description="Transposase IS116/IS110/IS902 C-terminal" evidence="2">
    <location>
        <begin position="276"/>
        <end position="358"/>
    </location>
</feature>
<dbReference type="EMBL" id="FOCG01000001">
    <property type="protein sequence ID" value="SEM83335.1"/>
    <property type="molecule type" value="Genomic_DNA"/>
</dbReference>
<dbReference type="RefSeq" id="WP_092754009.1">
    <property type="nucleotide sequence ID" value="NZ_FOCG01000001.1"/>
</dbReference>
<dbReference type="GO" id="GO:0006313">
    <property type="term" value="P:DNA transposition"/>
    <property type="evidence" value="ECO:0007669"/>
    <property type="project" value="InterPro"/>
</dbReference>
<dbReference type="Proteomes" id="UP000199158">
    <property type="component" value="Unassembled WGS sequence"/>
</dbReference>
<protein>
    <submittedName>
        <fullName evidence="3">Transposase IS116/IS110/IS902 family protein</fullName>
    </submittedName>
</protein>
<evidence type="ECO:0000313" key="4">
    <source>
        <dbReference type="Proteomes" id="UP000199158"/>
    </source>
</evidence>
<proteinExistence type="predicted"/>
<organism evidence="3 4">
    <name type="scientific">Hydrogenoanaerobacterium saccharovorans</name>
    <dbReference type="NCBI Taxonomy" id="474960"/>
    <lineage>
        <taxon>Bacteria</taxon>
        <taxon>Bacillati</taxon>
        <taxon>Bacillota</taxon>
        <taxon>Clostridia</taxon>
        <taxon>Eubacteriales</taxon>
        <taxon>Oscillospiraceae</taxon>
        <taxon>Hydrogenoanaerobacterium</taxon>
    </lineage>
</organism>
<dbReference type="AlphaFoldDB" id="A0A1H8BKE4"/>
<dbReference type="InterPro" id="IPR002525">
    <property type="entry name" value="Transp_IS110-like_N"/>
</dbReference>
<keyword evidence="4" id="KW-1185">Reference proteome</keyword>
<dbReference type="PANTHER" id="PTHR33055:SF3">
    <property type="entry name" value="PUTATIVE TRANSPOSASE FOR IS117-RELATED"/>
    <property type="match status" value="1"/>
</dbReference>
<dbReference type="OrthoDB" id="9811278at2"/>
<sequence>MISVGVDVSKGKSMVCFMKPYGEVLISPYNVQHCENDLMQLVEQIHRLNDEVRVVMESTGAYHYPILAFLKQHGVFVSVVNAYLMKKYAMIAIRKGKTDPLDAIKIASYGIDYWYKLVDFEPTLDVYQELTDLNRQYLGYLSMRIKAKVSMTNLTDRTMPGIKTVLWNRSDVPDRDKLCDFIREYWHYDNITCMPECDFIASYNAWAKEKGYHASTQKAKTIYTLALDGIPTMSSKTPSTKMLVLESVWVLQMIDKTLASILAQMRNLVSGLKEYEVVMAMPGVGNILGPRIIAEVGDVRRFHSGSALVAYAGLDAPPYQSGTFIGTNRHISKRGSSSLRKTGYEIIRFVKQAKPTTDTAVYDFLLKKEAEGKPLRVAKIAALNKFLRIYYARVKELYC</sequence>
<evidence type="ECO:0000313" key="3">
    <source>
        <dbReference type="EMBL" id="SEM83335.1"/>
    </source>
</evidence>
<evidence type="ECO:0000259" key="1">
    <source>
        <dbReference type="Pfam" id="PF01548"/>
    </source>
</evidence>
<feature type="domain" description="Transposase IS110-like N-terminal" evidence="1">
    <location>
        <begin position="4"/>
        <end position="160"/>
    </location>
</feature>
<dbReference type="NCBIfam" id="NF033542">
    <property type="entry name" value="transpos_IS110"/>
    <property type="match status" value="1"/>
</dbReference>
<evidence type="ECO:0000259" key="2">
    <source>
        <dbReference type="Pfam" id="PF02371"/>
    </source>
</evidence>
<reference evidence="3 4" key="1">
    <citation type="submission" date="2016-10" db="EMBL/GenBank/DDBJ databases">
        <authorList>
            <person name="de Groot N.N."/>
        </authorList>
    </citation>
    <scope>NUCLEOTIDE SEQUENCE [LARGE SCALE GENOMIC DNA]</scope>
    <source>
        <strain evidence="3 4">CGMCC 1.5070</strain>
    </source>
</reference>
<dbReference type="Pfam" id="PF02371">
    <property type="entry name" value="Transposase_20"/>
    <property type="match status" value="1"/>
</dbReference>
<name>A0A1H8BKE4_9FIRM</name>
<dbReference type="InterPro" id="IPR047650">
    <property type="entry name" value="Transpos_IS110"/>
</dbReference>
<accession>A0A1H8BKE4</accession>